<organism evidence="1">
    <name type="scientific">Phytophthora nicotianae</name>
    <name type="common">Potato buckeye rot agent</name>
    <name type="synonym">Phytophthora parasitica</name>
    <dbReference type="NCBI Taxonomy" id="4792"/>
    <lineage>
        <taxon>Eukaryota</taxon>
        <taxon>Sar</taxon>
        <taxon>Stramenopiles</taxon>
        <taxon>Oomycota</taxon>
        <taxon>Peronosporomycetes</taxon>
        <taxon>Peronosporales</taxon>
        <taxon>Peronosporaceae</taxon>
        <taxon>Phytophthora</taxon>
    </lineage>
</organism>
<sequence length="76" mass="8528">RVDGDYVPDRVRFRLVESLVDNALGKLKGGLALDEEIELDSDGERTGSIESYVVSIEKVGQFTREQLEVMKSLWGL</sequence>
<evidence type="ECO:0000313" key="1">
    <source>
        <dbReference type="EMBL" id="ETM49261.1"/>
    </source>
</evidence>
<dbReference type="Proteomes" id="UP000054532">
    <property type="component" value="Unassembled WGS sequence"/>
</dbReference>
<protein>
    <submittedName>
        <fullName evidence="1">Uncharacterized protein</fullName>
    </submittedName>
</protein>
<gene>
    <name evidence="1" type="ORF">L914_06376</name>
</gene>
<reference evidence="1" key="1">
    <citation type="submission" date="2013-11" db="EMBL/GenBank/DDBJ databases">
        <title>The Genome Sequence of Phytophthora parasitica IAC_01/95.</title>
        <authorList>
            <consortium name="The Broad Institute Genomics Platform"/>
            <person name="Russ C."/>
            <person name="Tyler B."/>
            <person name="Panabieres F."/>
            <person name="Shan W."/>
            <person name="Tripathy S."/>
            <person name="Grunwald N."/>
            <person name="Machado M."/>
            <person name="Johnson C.S."/>
            <person name="Arredondo F."/>
            <person name="Hong C."/>
            <person name="Coffey M."/>
            <person name="Young S.K."/>
            <person name="Zeng Q."/>
            <person name="Gargeya S."/>
            <person name="Fitzgerald M."/>
            <person name="Abouelleil A."/>
            <person name="Alvarado L."/>
            <person name="Chapman S.B."/>
            <person name="Gainer-Dewar J."/>
            <person name="Goldberg J."/>
            <person name="Griggs A."/>
            <person name="Gujja S."/>
            <person name="Hansen M."/>
            <person name="Howarth C."/>
            <person name="Imamovic A."/>
            <person name="Ireland A."/>
            <person name="Larimer J."/>
            <person name="McCowan C."/>
            <person name="Murphy C."/>
            <person name="Pearson M."/>
            <person name="Poon T.W."/>
            <person name="Priest M."/>
            <person name="Roberts A."/>
            <person name="Saif S."/>
            <person name="Shea T."/>
            <person name="Sykes S."/>
            <person name="Wortman J."/>
            <person name="Nusbaum C."/>
            <person name="Birren B."/>
        </authorList>
    </citation>
    <scope>NUCLEOTIDE SEQUENCE [LARGE SCALE GENOMIC DNA]</scope>
    <source>
        <strain evidence="1">IAC_01/95</strain>
    </source>
</reference>
<name>W2NL08_PHYNI</name>
<dbReference type="VEuPathDB" id="FungiDB:PPTG_08228"/>
<dbReference type="AlphaFoldDB" id="W2NL08"/>
<proteinExistence type="predicted"/>
<dbReference type="EMBL" id="KI692191">
    <property type="protein sequence ID" value="ETM49261.1"/>
    <property type="molecule type" value="Genomic_DNA"/>
</dbReference>
<accession>W2NL08</accession>
<feature type="non-terminal residue" evidence="1">
    <location>
        <position position="1"/>
    </location>
</feature>